<name>A0A369WNB4_9GAMM</name>
<accession>A0A369WNB4</accession>
<gene>
    <name evidence="5" type="ORF">DV711_08180</name>
</gene>
<evidence type="ECO:0000313" key="5">
    <source>
        <dbReference type="EMBL" id="RDE22559.1"/>
    </source>
</evidence>
<keyword evidence="6" id="KW-1185">Reference proteome</keyword>
<keyword evidence="1" id="KW-0547">Nucleotide-binding</keyword>
<reference evidence="5 6" key="1">
    <citation type="submission" date="2018-07" db="EMBL/GenBank/DDBJ databases">
        <title>Motiliproteus coralliicola sp. nov., a bacterium isolated from Coral.</title>
        <authorList>
            <person name="Wang G."/>
        </authorList>
    </citation>
    <scope>NUCLEOTIDE SEQUENCE [LARGE SCALE GENOMIC DNA]</scope>
    <source>
        <strain evidence="5 6">C34</strain>
    </source>
</reference>
<dbReference type="InterPro" id="IPR003778">
    <property type="entry name" value="CT_A_B"/>
</dbReference>
<dbReference type="NCBIfam" id="TIGR00724">
    <property type="entry name" value="urea_amlyse_rel"/>
    <property type="match status" value="1"/>
</dbReference>
<evidence type="ECO:0000256" key="2">
    <source>
        <dbReference type="ARBA" id="ARBA00022801"/>
    </source>
</evidence>
<dbReference type="GO" id="GO:0016787">
    <property type="term" value="F:hydrolase activity"/>
    <property type="evidence" value="ECO:0007669"/>
    <property type="project" value="UniProtKB-KW"/>
</dbReference>
<dbReference type="Proteomes" id="UP000253769">
    <property type="component" value="Unassembled WGS sequence"/>
</dbReference>
<dbReference type="InterPro" id="IPR029000">
    <property type="entry name" value="Cyclophilin-like_dom_sf"/>
</dbReference>
<dbReference type="SMART" id="SM00797">
    <property type="entry name" value="AHS2"/>
    <property type="match status" value="1"/>
</dbReference>
<evidence type="ECO:0000259" key="4">
    <source>
        <dbReference type="SMART" id="SM00797"/>
    </source>
</evidence>
<sequence length="323" mass="34319">MSTTTTGFKVIQPGILTLIQDAGRFGQHGIGLTTGGPLDPLAFNWANRLCGNASGTNSSGVSALEVSIGGLVLEAQIETRLCVAGAAMPLKINGEERELWRSHPVMAGDRIELGFASDGARAYLAVAGGFDIAPSFGSSATVTREGIGGINGTKLQAGELLPANPAKRDGCLVLPESYRPEYGKHANLRVIPGYQQHAFSRLQQRIFFSNDYKVSDRCDRMGFRLEGPEIKPSIDGILSEGICHGAIQVPADGQPIVLLNDRQTIGGYPKIGSVLSLDTAALAQLMPGSTVSFEPITMEDAHNIHCLAASYFERVKAQPCDPQ</sequence>
<dbReference type="PANTHER" id="PTHR43309">
    <property type="entry name" value="5-OXOPROLINASE SUBUNIT C"/>
    <property type="match status" value="1"/>
</dbReference>
<evidence type="ECO:0000256" key="1">
    <source>
        <dbReference type="ARBA" id="ARBA00022741"/>
    </source>
</evidence>
<organism evidence="5 6">
    <name type="scientific">Motiliproteus coralliicola</name>
    <dbReference type="NCBI Taxonomy" id="2283196"/>
    <lineage>
        <taxon>Bacteria</taxon>
        <taxon>Pseudomonadati</taxon>
        <taxon>Pseudomonadota</taxon>
        <taxon>Gammaproteobacteria</taxon>
        <taxon>Oceanospirillales</taxon>
        <taxon>Oceanospirillaceae</taxon>
        <taxon>Motiliproteus</taxon>
    </lineage>
</organism>
<dbReference type="EMBL" id="QQOH01000002">
    <property type="protein sequence ID" value="RDE22559.1"/>
    <property type="molecule type" value="Genomic_DNA"/>
</dbReference>
<dbReference type="AlphaFoldDB" id="A0A369WNB4"/>
<evidence type="ECO:0000256" key="3">
    <source>
        <dbReference type="ARBA" id="ARBA00022840"/>
    </source>
</evidence>
<keyword evidence="3" id="KW-0067">ATP-binding</keyword>
<dbReference type="OrthoDB" id="9768696at2"/>
<dbReference type="InterPro" id="IPR052708">
    <property type="entry name" value="PxpC"/>
</dbReference>
<feature type="domain" description="Carboxyltransferase" evidence="4">
    <location>
        <begin position="29"/>
        <end position="311"/>
    </location>
</feature>
<dbReference type="PANTHER" id="PTHR43309:SF4">
    <property type="entry name" value="CARBOXYLTRANSFERASE DOMAIN-CONTAINING PROTEIN"/>
    <property type="match status" value="1"/>
</dbReference>
<dbReference type="RefSeq" id="WP_114695191.1">
    <property type="nucleotide sequence ID" value="NZ_QQOH01000002.1"/>
</dbReference>
<dbReference type="Gene3D" id="2.40.100.10">
    <property type="entry name" value="Cyclophilin-like"/>
    <property type="match status" value="1"/>
</dbReference>
<dbReference type="SUPFAM" id="SSF50891">
    <property type="entry name" value="Cyclophilin-like"/>
    <property type="match status" value="1"/>
</dbReference>
<comment type="caution">
    <text evidence="5">The sequence shown here is derived from an EMBL/GenBank/DDBJ whole genome shotgun (WGS) entry which is preliminary data.</text>
</comment>
<dbReference type="GO" id="GO:0005524">
    <property type="term" value="F:ATP binding"/>
    <property type="evidence" value="ECO:0007669"/>
    <property type="project" value="UniProtKB-KW"/>
</dbReference>
<keyword evidence="2 5" id="KW-0378">Hydrolase</keyword>
<dbReference type="Pfam" id="PF02626">
    <property type="entry name" value="CT_A_B"/>
    <property type="match status" value="1"/>
</dbReference>
<proteinExistence type="predicted"/>
<evidence type="ECO:0000313" key="6">
    <source>
        <dbReference type="Proteomes" id="UP000253769"/>
    </source>
</evidence>
<protein>
    <submittedName>
        <fullName evidence="5">Allophanate hydrolase</fullName>
    </submittedName>
</protein>